<dbReference type="InterPro" id="IPR036388">
    <property type="entry name" value="WH-like_DNA-bd_sf"/>
</dbReference>
<evidence type="ECO:0000259" key="5">
    <source>
        <dbReference type="PROSITE" id="PS51078"/>
    </source>
</evidence>
<dbReference type="GO" id="GO:0045892">
    <property type="term" value="P:negative regulation of DNA-templated transcription"/>
    <property type="evidence" value="ECO:0007669"/>
    <property type="project" value="TreeGrafter"/>
</dbReference>
<proteinExistence type="predicted"/>
<dbReference type="InterPro" id="IPR029016">
    <property type="entry name" value="GAF-like_dom_sf"/>
</dbReference>
<accession>A0A2U1U0F3</accession>
<dbReference type="PROSITE" id="PS51078">
    <property type="entry name" value="ICLR_ED"/>
    <property type="match status" value="1"/>
</dbReference>
<keyword evidence="3" id="KW-0804">Transcription</keyword>
<dbReference type="InterPro" id="IPR014757">
    <property type="entry name" value="Tscrpt_reg_IclR_C"/>
</dbReference>
<dbReference type="SMART" id="SM00346">
    <property type="entry name" value="HTH_ICLR"/>
    <property type="match status" value="1"/>
</dbReference>
<evidence type="ECO:0000313" key="7">
    <source>
        <dbReference type="Proteomes" id="UP000245138"/>
    </source>
</evidence>
<comment type="caution">
    <text evidence="6">The sequence shown here is derived from an EMBL/GenBank/DDBJ whole genome shotgun (WGS) entry which is preliminary data.</text>
</comment>
<dbReference type="Gene3D" id="1.10.10.10">
    <property type="entry name" value="Winged helix-like DNA-binding domain superfamily/Winged helix DNA-binding domain"/>
    <property type="match status" value="1"/>
</dbReference>
<protein>
    <submittedName>
        <fullName evidence="6">IclR family transcriptional regulator</fullName>
    </submittedName>
</protein>
<dbReference type="InterPro" id="IPR036390">
    <property type="entry name" value="WH_DNA-bd_sf"/>
</dbReference>
<dbReference type="GO" id="GO:0003700">
    <property type="term" value="F:DNA-binding transcription factor activity"/>
    <property type="evidence" value="ECO:0007669"/>
    <property type="project" value="TreeGrafter"/>
</dbReference>
<dbReference type="Proteomes" id="UP000245138">
    <property type="component" value="Unassembled WGS sequence"/>
</dbReference>
<sequence>MTVPDVKRRARGLDRAFEILEYLKIQRQPLRPHDIAKGINAPKSTVYELIALLQERRILEPVGHDGLVYLGRELYFLGQAHLNHFDFTREADRFLEQIVERTHETAQMCLLNGRKYNVALMREGERAFRISSGVGEDIPIPWTASGRLLLGHMSDEEILDFVPADDFTLPNGTRLSPDRFLHEIRQSHQEGFFSFDSIADTYTHCFAAGVYNIQHQCIATFCIVAPRGDAYVNHDHYRSVLMECARAMEQRLAGKQSR</sequence>
<dbReference type="Gene3D" id="3.30.450.40">
    <property type="match status" value="1"/>
</dbReference>
<name>A0A2U1U0F3_9GAMM</name>
<dbReference type="SUPFAM" id="SSF55781">
    <property type="entry name" value="GAF domain-like"/>
    <property type="match status" value="1"/>
</dbReference>
<organism evidence="6 7">
    <name type="scientific">Brenneria roseae subsp. americana</name>
    <dbReference type="NCBI Taxonomy" id="1508507"/>
    <lineage>
        <taxon>Bacteria</taxon>
        <taxon>Pseudomonadati</taxon>
        <taxon>Pseudomonadota</taxon>
        <taxon>Gammaproteobacteria</taxon>
        <taxon>Enterobacterales</taxon>
        <taxon>Pectobacteriaceae</taxon>
        <taxon>Brenneria</taxon>
    </lineage>
</organism>
<dbReference type="EMBL" id="QDKJ01000002">
    <property type="protein sequence ID" value="PWC15139.1"/>
    <property type="molecule type" value="Genomic_DNA"/>
</dbReference>
<dbReference type="SUPFAM" id="SSF46785">
    <property type="entry name" value="Winged helix' DNA-binding domain"/>
    <property type="match status" value="1"/>
</dbReference>
<evidence type="ECO:0000256" key="1">
    <source>
        <dbReference type="ARBA" id="ARBA00023015"/>
    </source>
</evidence>
<reference evidence="6 7" key="1">
    <citation type="submission" date="2018-04" db="EMBL/GenBank/DDBJ databases">
        <title>Brenneria corticis sp.nov.</title>
        <authorList>
            <person name="Li Y."/>
        </authorList>
    </citation>
    <scope>NUCLEOTIDE SEQUENCE [LARGE SCALE GENOMIC DNA]</scope>
    <source>
        <strain evidence="6 7">LMG 27715</strain>
    </source>
</reference>
<dbReference type="OrthoDB" id="9790046at2"/>
<evidence type="ECO:0000256" key="3">
    <source>
        <dbReference type="ARBA" id="ARBA00023163"/>
    </source>
</evidence>
<keyword evidence="1" id="KW-0805">Transcription regulation</keyword>
<dbReference type="PROSITE" id="PS51077">
    <property type="entry name" value="HTH_ICLR"/>
    <property type="match status" value="1"/>
</dbReference>
<evidence type="ECO:0000259" key="4">
    <source>
        <dbReference type="PROSITE" id="PS51077"/>
    </source>
</evidence>
<evidence type="ECO:0000256" key="2">
    <source>
        <dbReference type="ARBA" id="ARBA00023125"/>
    </source>
</evidence>
<dbReference type="Pfam" id="PF09339">
    <property type="entry name" value="HTH_IclR"/>
    <property type="match status" value="1"/>
</dbReference>
<dbReference type="InterPro" id="IPR005471">
    <property type="entry name" value="Tscrpt_reg_IclR_N"/>
</dbReference>
<dbReference type="PANTHER" id="PTHR30136:SF35">
    <property type="entry name" value="HTH-TYPE TRANSCRIPTIONAL REGULATOR RV1719"/>
    <property type="match status" value="1"/>
</dbReference>
<evidence type="ECO:0000313" key="6">
    <source>
        <dbReference type="EMBL" id="PWC15139.1"/>
    </source>
</evidence>
<feature type="domain" description="HTH iclR-type" evidence="4">
    <location>
        <begin position="10"/>
        <end position="72"/>
    </location>
</feature>
<dbReference type="RefSeq" id="WP_109052996.1">
    <property type="nucleotide sequence ID" value="NZ_QDKJ01000002.1"/>
</dbReference>
<keyword evidence="2" id="KW-0238">DNA-binding</keyword>
<dbReference type="AlphaFoldDB" id="A0A2U1U0F3"/>
<dbReference type="InterPro" id="IPR050707">
    <property type="entry name" value="HTH_MetabolicPath_Reg"/>
</dbReference>
<dbReference type="GO" id="GO:0003677">
    <property type="term" value="F:DNA binding"/>
    <property type="evidence" value="ECO:0007669"/>
    <property type="project" value="UniProtKB-KW"/>
</dbReference>
<gene>
    <name evidence="6" type="ORF">B4923_03630</name>
</gene>
<dbReference type="Pfam" id="PF01614">
    <property type="entry name" value="IclR_C"/>
    <property type="match status" value="1"/>
</dbReference>
<dbReference type="PANTHER" id="PTHR30136">
    <property type="entry name" value="HELIX-TURN-HELIX TRANSCRIPTIONAL REGULATOR, ICLR FAMILY"/>
    <property type="match status" value="1"/>
</dbReference>
<feature type="domain" description="IclR-ED" evidence="5">
    <location>
        <begin position="73"/>
        <end position="254"/>
    </location>
</feature>
<keyword evidence="7" id="KW-1185">Reference proteome</keyword>